<dbReference type="Pfam" id="PF01039">
    <property type="entry name" value="Carboxyl_trans"/>
    <property type="match status" value="1"/>
</dbReference>
<dbReference type="InterPro" id="IPR011762">
    <property type="entry name" value="COA_CT_N"/>
</dbReference>
<evidence type="ECO:0000259" key="1">
    <source>
        <dbReference type="PROSITE" id="PS50980"/>
    </source>
</evidence>
<dbReference type="InterPro" id="IPR011763">
    <property type="entry name" value="COA_CT_C"/>
</dbReference>
<keyword evidence="3" id="KW-0808">Transferase</keyword>
<feature type="domain" description="CoA carboxyltransferase N-terminal" evidence="1">
    <location>
        <begin position="11"/>
        <end position="265"/>
    </location>
</feature>
<gene>
    <name evidence="3" type="ORF">CVT23_08000</name>
</gene>
<protein>
    <submittedName>
        <fullName evidence="3">Carboxyl transferase</fullName>
    </submittedName>
</protein>
<evidence type="ECO:0000259" key="2">
    <source>
        <dbReference type="PROSITE" id="PS50989"/>
    </source>
</evidence>
<dbReference type="AlphaFoldDB" id="A0A2M9G3Q0"/>
<evidence type="ECO:0000313" key="4">
    <source>
        <dbReference type="Proteomes" id="UP000229498"/>
    </source>
</evidence>
<comment type="caution">
    <text evidence="3">The sequence shown here is derived from an EMBL/GenBank/DDBJ whole genome shotgun (WGS) entry which is preliminary data.</text>
</comment>
<dbReference type="GO" id="GO:0016740">
    <property type="term" value="F:transferase activity"/>
    <property type="evidence" value="ECO:0007669"/>
    <property type="project" value="UniProtKB-KW"/>
</dbReference>
<feature type="domain" description="CoA carboxyltransferase C-terminal" evidence="2">
    <location>
        <begin position="271"/>
        <end position="502"/>
    </location>
</feature>
<name>A0A2M9G3Q0_9PROT</name>
<dbReference type="PROSITE" id="PS50989">
    <property type="entry name" value="COA_CT_CTER"/>
    <property type="match status" value="1"/>
</dbReference>
<dbReference type="PANTHER" id="PTHR43842">
    <property type="entry name" value="PROPIONYL-COA CARBOXYLASE BETA CHAIN"/>
    <property type="match status" value="1"/>
</dbReference>
<proteinExistence type="predicted"/>
<accession>A0A2M9G3Q0</accession>
<dbReference type="SUPFAM" id="SSF52096">
    <property type="entry name" value="ClpP/crotonase"/>
    <property type="match status" value="2"/>
</dbReference>
<dbReference type="Proteomes" id="UP000229498">
    <property type="component" value="Unassembled WGS sequence"/>
</dbReference>
<sequence>MADGETGDENVGSVTGVFRERRRKIREEMGGAERIARLHDRGALTVRERIDRFLDPDSFIELGTFARSERPEDAATSPGDGKIGGYGTVDGRTVWVGGDDLTVKRGSSSVVGSRKKTRMLQQAVEHGHPFVFFAETGGARIPDTLGSEGFVKVTPSVETHRRNRSVPLATAILGNCFGGGTFQGAFSDFVVQLRGSCMAVTSPRVVEIATGEKISFEDLGGTEVHEKVTGMIDRVAETEDEAFQLIRDFLSYLPSNAWELPPEHDWPGLADVDETIYDLVPMRRTRAYDMRRVLRYLADDDRIFELKPRFGGSIITALSRMGGRTVGFVASQPLHYAGALSPGACDKITAFICLCDAFNIPLVFLQDVPGFMVGSKVEHDRLLSRAIMMVEALSICRVPRISLVFRKAFGLAYFAMGGTNMGSDVVAAWPSAELSFMDPDVGVNVVHGGRLEQAEDAAAERAALIEQWTEDTDPYDGAGILGVDEIVDPAETKRWLQSQIRRLRVKPKPWGQPNPLAYWPTCY</sequence>
<dbReference type="GO" id="GO:0004658">
    <property type="term" value="F:propionyl-CoA carboxylase activity"/>
    <property type="evidence" value="ECO:0007669"/>
    <property type="project" value="TreeGrafter"/>
</dbReference>
<evidence type="ECO:0000313" key="3">
    <source>
        <dbReference type="EMBL" id="PJK30314.1"/>
    </source>
</evidence>
<dbReference type="Gene3D" id="3.90.226.10">
    <property type="entry name" value="2-enoyl-CoA Hydratase, Chain A, domain 1"/>
    <property type="match status" value="2"/>
</dbReference>
<dbReference type="InterPro" id="IPR051047">
    <property type="entry name" value="AccD/PCCB"/>
</dbReference>
<dbReference type="InterPro" id="IPR034733">
    <property type="entry name" value="AcCoA_carboxyl_beta"/>
</dbReference>
<dbReference type="EMBL" id="PHIG01000029">
    <property type="protein sequence ID" value="PJK30314.1"/>
    <property type="molecule type" value="Genomic_DNA"/>
</dbReference>
<dbReference type="OrthoDB" id="9803706at2"/>
<keyword evidence="4" id="KW-1185">Reference proteome</keyword>
<dbReference type="PANTHER" id="PTHR43842:SF2">
    <property type="entry name" value="PROPIONYL-COA CARBOXYLASE BETA CHAIN, MITOCHONDRIAL"/>
    <property type="match status" value="1"/>
</dbReference>
<dbReference type="RefSeq" id="WP_109795511.1">
    <property type="nucleotide sequence ID" value="NZ_PHIG01000029.1"/>
</dbReference>
<organism evidence="3 4">
    <name type="scientific">Minwuia thermotolerans</name>
    <dbReference type="NCBI Taxonomy" id="2056226"/>
    <lineage>
        <taxon>Bacteria</taxon>
        <taxon>Pseudomonadati</taxon>
        <taxon>Pseudomonadota</taxon>
        <taxon>Alphaproteobacteria</taxon>
        <taxon>Minwuiales</taxon>
        <taxon>Minwuiaceae</taxon>
        <taxon>Minwuia</taxon>
    </lineage>
</organism>
<dbReference type="PROSITE" id="PS50980">
    <property type="entry name" value="COA_CT_NTER"/>
    <property type="match status" value="1"/>
</dbReference>
<dbReference type="InterPro" id="IPR029045">
    <property type="entry name" value="ClpP/crotonase-like_dom_sf"/>
</dbReference>
<reference evidence="3 4" key="1">
    <citation type="submission" date="2017-11" db="EMBL/GenBank/DDBJ databases">
        <title>Draft genome sequence of Rhizobiales bacterium SY3-13.</title>
        <authorList>
            <person name="Sun C."/>
        </authorList>
    </citation>
    <scope>NUCLEOTIDE SEQUENCE [LARGE SCALE GENOMIC DNA]</scope>
    <source>
        <strain evidence="3 4">SY3-13</strain>
    </source>
</reference>